<name>A0A101EQU4_9THEM</name>
<dbReference type="PATRIC" id="fig|93930.3.peg.1838"/>
<protein>
    <submittedName>
        <fullName evidence="1">Uncharacterized protein</fullName>
    </submittedName>
</protein>
<gene>
    <name evidence="1" type="ORF">XD57_0983</name>
</gene>
<comment type="caution">
    <text evidence="1">The sequence shown here is derived from an EMBL/GenBank/DDBJ whole genome shotgun (WGS) entry which is preliminary data.</text>
</comment>
<proteinExistence type="predicted"/>
<dbReference type="Proteomes" id="UP000058636">
    <property type="component" value="Unassembled WGS sequence"/>
</dbReference>
<evidence type="ECO:0000313" key="2">
    <source>
        <dbReference type="Proteomes" id="UP000058636"/>
    </source>
</evidence>
<accession>A0A101EQU4</accession>
<reference evidence="1 2" key="1">
    <citation type="journal article" date="2015" name="MBio">
        <title>Genome-Resolved Metagenomic Analysis Reveals Roles for Candidate Phyla and Other Microbial Community Members in Biogeochemical Transformations in Oil Reservoirs.</title>
        <authorList>
            <person name="Hu P."/>
            <person name="Tom L."/>
            <person name="Singh A."/>
            <person name="Thomas B.C."/>
            <person name="Baker B.J."/>
            <person name="Piceno Y.M."/>
            <person name="Andersen G.L."/>
            <person name="Banfield J.F."/>
        </authorList>
    </citation>
    <scope>NUCLEOTIDE SEQUENCE [LARGE SCALE GENOMIC DNA]</scope>
    <source>
        <strain evidence="1">46_26</strain>
    </source>
</reference>
<organism evidence="1 2">
    <name type="scientific">Thermotoga petrophila</name>
    <dbReference type="NCBI Taxonomy" id="93929"/>
    <lineage>
        <taxon>Bacteria</taxon>
        <taxon>Thermotogati</taxon>
        <taxon>Thermotogota</taxon>
        <taxon>Thermotogae</taxon>
        <taxon>Thermotogales</taxon>
        <taxon>Thermotogaceae</taxon>
        <taxon>Thermotoga</taxon>
    </lineage>
</organism>
<sequence length="51" mass="5958">MRIFVLESVEISDIESRDYVHLLSLVCLPEHSKDQPLLPSQNHPCFVLYFV</sequence>
<dbReference type="EMBL" id="LGFG01000075">
    <property type="protein sequence ID" value="KUK22920.1"/>
    <property type="molecule type" value="Genomic_DNA"/>
</dbReference>
<dbReference type="AlphaFoldDB" id="A0A101EQU4"/>
<evidence type="ECO:0000313" key="1">
    <source>
        <dbReference type="EMBL" id="KUK22920.1"/>
    </source>
</evidence>